<organism evidence="2 3">
    <name type="scientific">Trichosporon asahii var. asahii (strain CBS 8904)</name>
    <name type="common">Yeast</name>
    <dbReference type="NCBI Taxonomy" id="1220162"/>
    <lineage>
        <taxon>Eukaryota</taxon>
        <taxon>Fungi</taxon>
        <taxon>Dikarya</taxon>
        <taxon>Basidiomycota</taxon>
        <taxon>Agaricomycotina</taxon>
        <taxon>Tremellomycetes</taxon>
        <taxon>Trichosporonales</taxon>
        <taxon>Trichosporonaceae</taxon>
        <taxon>Trichosporon</taxon>
    </lineage>
</organism>
<evidence type="ECO:0000313" key="3">
    <source>
        <dbReference type="Proteomes" id="UP000006757"/>
    </source>
</evidence>
<keyword evidence="1" id="KW-0732">Signal</keyword>
<dbReference type="AlphaFoldDB" id="K1VP36"/>
<dbReference type="Proteomes" id="UP000006757">
    <property type="component" value="Unassembled WGS sequence"/>
</dbReference>
<feature type="chain" id="PRO_5003852340" evidence="1">
    <location>
        <begin position="33"/>
        <end position="293"/>
    </location>
</feature>
<dbReference type="EMBL" id="AMBO01000324">
    <property type="protein sequence ID" value="EKD01207.1"/>
    <property type="molecule type" value="Genomic_DNA"/>
</dbReference>
<comment type="caution">
    <text evidence="2">The sequence shown here is derived from an EMBL/GenBank/DDBJ whole genome shotgun (WGS) entry which is preliminary data.</text>
</comment>
<sequence length="293" mass="32103">MRFGPTGRLPPAWDTALRLLVLVLTLFPLAVGRDVHTPGDLRNSQRYIDQTPCSEERWSGKWGNFPDEGVCSFASAPSPADTCPANPLCTTFIPDARSTWIDQYMPFVPLPLETNVTASSANETFCRMRIRAADSNGNSIILRTIWETDDTSVAPRQVTGDFVHLQARGLGAFTLGFPSEESPKYWDAVVIPTGTVASGKSNGWPEGHALPLDRYEEVFGGAGIVMQFPSGVPSHIVVSTRGARIPGTFYCRDGLERRGNATIPGLEHLAYFVLPKGEMPLTRYGPMFSKNKL</sequence>
<keyword evidence="3" id="KW-1185">Reference proteome</keyword>
<gene>
    <name evidence="2" type="ORF">A1Q2_04530</name>
</gene>
<feature type="signal peptide" evidence="1">
    <location>
        <begin position="1"/>
        <end position="32"/>
    </location>
</feature>
<accession>K1VP36</accession>
<name>K1VP36_TRIAC</name>
<reference evidence="2 3" key="1">
    <citation type="journal article" date="2012" name="Eukaryot. Cell">
        <title>Genome sequence of the Trichosporon asahii environmental strain CBS 8904.</title>
        <authorList>
            <person name="Yang R.Y."/>
            <person name="Li H.T."/>
            <person name="Zhu H."/>
            <person name="Zhou G.P."/>
            <person name="Wang M."/>
            <person name="Wang L."/>
        </authorList>
    </citation>
    <scope>NUCLEOTIDE SEQUENCE [LARGE SCALE GENOMIC DNA]</scope>
    <source>
        <strain evidence="2 3">CBS 8904</strain>
    </source>
</reference>
<proteinExistence type="predicted"/>
<evidence type="ECO:0000313" key="2">
    <source>
        <dbReference type="EMBL" id="EKD01207.1"/>
    </source>
</evidence>
<dbReference type="HOGENOM" id="CLU_950573_0_0_1"/>
<dbReference type="InParanoid" id="K1VP36"/>
<evidence type="ECO:0000256" key="1">
    <source>
        <dbReference type="SAM" id="SignalP"/>
    </source>
</evidence>
<protein>
    <submittedName>
        <fullName evidence="2">Uncharacterized protein</fullName>
    </submittedName>
</protein>